<dbReference type="Pfam" id="PF01464">
    <property type="entry name" value="SLT"/>
    <property type="match status" value="1"/>
</dbReference>
<gene>
    <name evidence="5" type="ORF">SAMN04488109_5629</name>
</gene>
<dbReference type="AlphaFoldDB" id="A0A1M5WEI7"/>
<dbReference type="Proteomes" id="UP000184212">
    <property type="component" value="Unassembled WGS sequence"/>
</dbReference>
<dbReference type="InterPro" id="IPR008258">
    <property type="entry name" value="Transglycosylase_SLT_dom_1"/>
</dbReference>
<evidence type="ECO:0000259" key="4">
    <source>
        <dbReference type="SMART" id="SM00062"/>
    </source>
</evidence>
<organism evidence="5 6">
    <name type="scientific">Chryseolinea serpens</name>
    <dbReference type="NCBI Taxonomy" id="947013"/>
    <lineage>
        <taxon>Bacteria</taxon>
        <taxon>Pseudomonadati</taxon>
        <taxon>Bacteroidota</taxon>
        <taxon>Cytophagia</taxon>
        <taxon>Cytophagales</taxon>
        <taxon>Fulvivirgaceae</taxon>
        <taxon>Chryseolinea</taxon>
    </lineage>
</organism>
<evidence type="ECO:0000256" key="3">
    <source>
        <dbReference type="ARBA" id="ARBA00023237"/>
    </source>
</evidence>
<evidence type="ECO:0000256" key="1">
    <source>
        <dbReference type="ARBA" id="ARBA00004339"/>
    </source>
</evidence>
<dbReference type="InterPro" id="IPR001638">
    <property type="entry name" value="Solute-binding_3/MltF_N"/>
</dbReference>
<dbReference type="EMBL" id="FQWQ01000005">
    <property type="protein sequence ID" value="SHH85902.1"/>
    <property type="molecule type" value="Genomic_DNA"/>
</dbReference>
<dbReference type="Gene3D" id="3.40.190.10">
    <property type="entry name" value="Periplasmic binding protein-like II"/>
    <property type="match status" value="2"/>
</dbReference>
<keyword evidence="2" id="KW-0732">Signal</keyword>
<keyword evidence="3" id="KW-0998">Cell outer membrane</keyword>
<dbReference type="SMART" id="SM00062">
    <property type="entry name" value="PBPb"/>
    <property type="match status" value="1"/>
</dbReference>
<sequence length="493" mass="56779">MSRPSRIFRVFLLLVLICFSCNEEKKVDFFSKPEVNVDLAAIKKRGYINALVDNNSISYFIYKGHPMGYEYELLQLLAKHLDVSLKIKVTSGVELAIQQLNKGEGDIIAFPLTINKARRKLVTFTRPHFNTYQVLVQRKPSNWRKLTPDALEENMLRNPADLIGKEVHVIQGTSYEMRLKNLSEELGGDILIKQDTLIAESESLIRKVALGEIDYTLADHTMARVNAAYYPNIDVNTVLSVPQQIAWAVRLNSPELVKVIDEWLVKIKRESTFMVIYNRYFKSPRTSLVRMNSDYSSLGGNKLSPYDDLIKEGAASLGWDWRLLASVVYQESKFTLHNVSWAGAKGLMQLMPATAKRFGAKDLNDPQQNIHAGVNYLKYLDKYWMKSISDPNERLKFVLASYNAGLAHIIDARKLCRKYQKDPSKWDDNVEYFLLKKSEPKYYRDPVANAGYCKCEEPVNYVKDVLDRFEQYKYHIKLPEFDEQAVQNLKSAR</sequence>
<dbReference type="Gene3D" id="1.10.530.10">
    <property type="match status" value="1"/>
</dbReference>
<feature type="domain" description="Solute-binding protein family 3/N-terminal" evidence="4">
    <location>
        <begin position="47"/>
        <end position="284"/>
    </location>
</feature>
<reference evidence="5 6" key="1">
    <citation type="submission" date="2016-11" db="EMBL/GenBank/DDBJ databases">
        <authorList>
            <person name="Jaros S."/>
            <person name="Januszkiewicz K."/>
            <person name="Wedrychowicz H."/>
        </authorList>
    </citation>
    <scope>NUCLEOTIDE SEQUENCE [LARGE SCALE GENOMIC DNA]</scope>
    <source>
        <strain evidence="5 6">DSM 24574</strain>
    </source>
</reference>
<dbReference type="SUPFAM" id="SSF53850">
    <property type="entry name" value="Periplasmic binding protein-like II"/>
    <property type="match status" value="1"/>
</dbReference>
<accession>A0A1M5WEI7</accession>
<comment type="subcellular location">
    <subcellularLocation>
        <location evidence="1">Cell outer membrane</location>
        <topology evidence="1">Peripheral membrane protein</topology>
    </subcellularLocation>
</comment>
<dbReference type="PANTHER" id="PTHR35936:SF19">
    <property type="entry name" value="AMINO-ACID-BINDING PROTEIN YXEM-RELATED"/>
    <property type="match status" value="1"/>
</dbReference>
<dbReference type="STRING" id="947013.SAMN04488109_5629"/>
<dbReference type="PANTHER" id="PTHR35936">
    <property type="entry name" value="MEMBRANE-BOUND LYTIC MUREIN TRANSGLYCOSYLASE F"/>
    <property type="match status" value="1"/>
</dbReference>
<dbReference type="InterPro" id="IPR023346">
    <property type="entry name" value="Lysozyme-like_dom_sf"/>
</dbReference>
<dbReference type="GO" id="GO:0009279">
    <property type="term" value="C:cell outer membrane"/>
    <property type="evidence" value="ECO:0007669"/>
    <property type="project" value="UniProtKB-SubCell"/>
</dbReference>
<dbReference type="SUPFAM" id="SSF53955">
    <property type="entry name" value="Lysozyme-like"/>
    <property type="match status" value="1"/>
</dbReference>
<dbReference type="CDD" id="cd01009">
    <property type="entry name" value="PBP2_YfhD_N"/>
    <property type="match status" value="1"/>
</dbReference>
<dbReference type="OrthoDB" id="9815002at2"/>
<evidence type="ECO:0000256" key="2">
    <source>
        <dbReference type="ARBA" id="ARBA00022729"/>
    </source>
</evidence>
<name>A0A1M5WEI7_9BACT</name>
<keyword evidence="3" id="KW-0472">Membrane</keyword>
<dbReference type="CDD" id="cd13403">
    <property type="entry name" value="MLTF-like"/>
    <property type="match status" value="1"/>
</dbReference>
<dbReference type="Pfam" id="PF00497">
    <property type="entry name" value="SBP_bac_3"/>
    <property type="match status" value="1"/>
</dbReference>
<protein>
    <submittedName>
        <fullName evidence="5">Membrane-bound lytic murein transglycosylase F</fullName>
    </submittedName>
</protein>
<keyword evidence="6" id="KW-1185">Reference proteome</keyword>
<dbReference type="RefSeq" id="WP_073141378.1">
    <property type="nucleotide sequence ID" value="NZ_FQWQ01000005.1"/>
</dbReference>
<proteinExistence type="predicted"/>
<evidence type="ECO:0000313" key="6">
    <source>
        <dbReference type="Proteomes" id="UP000184212"/>
    </source>
</evidence>
<evidence type="ECO:0000313" key="5">
    <source>
        <dbReference type="EMBL" id="SHH85902.1"/>
    </source>
</evidence>